<protein>
    <submittedName>
        <fullName evidence="1">Uncharacterized protein</fullName>
    </submittedName>
</protein>
<sequence length="53" mass="6208">MTNRPLLMIIREAGDTFIYMAAEVRRAIFASEKRTMHEGNKRQWIERPKSSLG</sequence>
<dbReference type="AlphaFoldDB" id="W2CBC6"/>
<proteinExistence type="predicted"/>
<evidence type="ECO:0000313" key="1">
    <source>
        <dbReference type="EMBL" id="ETK03776.1"/>
    </source>
</evidence>
<dbReference type="Proteomes" id="UP000018872">
    <property type="component" value="Unassembled WGS sequence"/>
</dbReference>
<evidence type="ECO:0000313" key="2">
    <source>
        <dbReference type="Proteomes" id="UP000018872"/>
    </source>
</evidence>
<gene>
    <name evidence="1" type="ORF">T229_12730</name>
</gene>
<name>W2CBC6_9BACT</name>
<comment type="caution">
    <text evidence="1">The sequence shown here is derived from an EMBL/GenBank/DDBJ whole genome shotgun (WGS) entry which is preliminary data.</text>
</comment>
<accession>W2CBC6</accession>
<organism evidence="1 2">
    <name type="scientific">Tannerella sp. oral taxon BU063 isolate Cell 5</name>
    <dbReference type="NCBI Taxonomy" id="1410950"/>
    <lineage>
        <taxon>Bacteria</taxon>
        <taxon>Pseudomonadati</taxon>
        <taxon>Bacteroidota</taxon>
        <taxon>Bacteroidia</taxon>
        <taxon>Bacteroidales</taxon>
        <taxon>Tannerellaceae</taxon>
        <taxon>Tannerella</taxon>
    </lineage>
</organism>
<reference evidence="1 2" key="1">
    <citation type="submission" date="2013-11" db="EMBL/GenBank/DDBJ databases">
        <title>Single cell genomics of uncultured Tannerella BU063 (oral taxon 286).</title>
        <authorList>
            <person name="Beall C.J."/>
            <person name="Campbell A.G."/>
            <person name="Griffen A.L."/>
            <person name="Podar M."/>
            <person name="Leys E.J."/>
        </authorList>
    </citation>
    <scope>NUCLEOTIDE SEQUENCE [LARGE SCALE GENOMIC DNA]</scope>
    <source>
        <strain evidence="1">Cell 5</strain>
    </source>
</reference>
<dbReference type="EMBL" id="AYYC01000731">
    <property type="protein sequence ID" value="ETK03776.1"/>
    <property type="molecule type" value="Genomic_DNA"/>
</dbReference>